<evidence type="ECO:0000313" key="6">
    <source>
        <dbReference type="Proteomes" id="UP001597120"/>
    </source>
</evidence>
<dbReference type="PROSITE" id="PS50983">
    <property type="entry name" value="FE_B12_PBP"/>
    <property type="match status" value="1"/>
</dbReference>
<feature type="coiled-coil region" evidence="2">
    <location>
        <begin position="269"/>
        <end position="313"/>
    </location>
</feature>
<dbReference type="EMBL" id="JBHTIU010000081">
    <property type="protein sequence ID" value="MFD0871388.1"/>
    <property type="molecule type" value="Genomic_DNA"/>
</dbReference>
<dbReference type="PANTHER" id="PTHR30535:SF34">
    <property type="entry name" value="MOLYBDATE-BINDING PROTEIN MOLA"/>
    <property type="match status" value="1"/>
</dbReference>
<dbReference type="Proteomes" id="UP001597120">
    <property type="component" value="Unassembled WGS sequence"/>
</dbReference>
<comment type="caution">
    <text evidence="5">The sequence shown here is derived from an EMBL/GenBank/DDBJ whole genome shotgun (WGS) entry which is preliminary data.</text>
</comment>
<dbReference type="InterPro" id="IPR050902">
    <property type="entry name" value="ABC_Transporter_SBP"/>
</dbReference>
<proteinExistence type="inferred from homology"/>
<dbReference type="Pfam" id="PF01497">
    <property type="entry name" value="Peripla_BP_2"/>
    <property type="match status" value="1"/>
</dbReference>
<name>A0ABW3DD27_9BACL</name>
<feature type="compositionally biased region" description="Polar residues" evidence="3">
    <location>
        <begin position="1"/>
        <end position="12"/>
    </location>
</feature>
<evidence type="ECO:0000256" key="3">
    <source>
        <dbReference type="SAM" id="MobiDB-lite"/>
    </source>
</evidence>
<keyword evidence="6" id="KW-1185">Reference proteome</keyword>
<feature type="compositionally biased region" description="Basic and acidic residues" evidence="3">
    <location>
        <begin position="28"/>
        <end position="45"/>
    </location>
</feature>
<protein>
    <submittedName>
        <fullName evidence="5">ABC transporter substrate-binding protein</fullName>
    </submittedName>
</protein>
<gene>
    <name evidence="5" type="ORF">ACFQ03_19810</name>
</gene>
<keyword evidence="2" id="KW-0175">Coiled coil</keyword>
<dbReference type="PANTHER" id="PTHR30535">
    <property type="entry name" value="VITAMIN B12-BINDING PROTEIN"/>
    <property type="match status" value="1"/>
</dbReference>
<evidence type="ECO:0000313" key="5">
    <source>
        <dbReference type="EMBL" id="MFD0871388.1"/>
    </source>
</evidence>
<feature type="region of interest" description="Disordered" evidence="3">
    <location>
        <begin position="103"/>
        <end position="155"/>
    </location>
</feature>
<evidence type="ECO:0000256" key="1">
    <source>
        <dbReference type="ARBA" id="ARBA00008814"/>
    </source>
</evidence>
<evidence type="ECO:0000259" key="4">
    <source>
        <dbReference type="PROSITE" id="PS50983"/>
    </source>
</evidence>
<evidence type="ECO:0000256" key="2">
    <source>
        <dbReference type="SAM" id="Coils"/>
    </source>
</evidence>
<feature type="region of interest" description="Disordered" evidence="3">
    <location>
        <begin position="1"/>
        <end position="68"/>
    </location>
</feature>
<reference evidence="6" key="1">
    <citation type="journal article" date="2019" name="Int. J. Syst. Evol. Microbiol.">
        <title>The Global Catalogue of Microorganisms (GCM) 10K type strain sequencing project: providing services to taxonomists for standard genome sequencing and annotation.</title>
        <authorList>
            <consortium name="The Broad Institute Genomics Platform"/>
            <consortium name="The Broad Institute Genome Sequencing Center for Infectious Disease"/>
            <person name="Wu L."/>
            <person name="Ma J."/>
        </authorList>
    </citation>
    <scope>NUCLEOTIDE SEQUENCE [LARGE SCALE GENOMIC DNA]</scope>
    <source>
        <strain evidence="6">CCUG 57263</strain>
    </source>
</reference>
<comment type="similarity">
    <text evidence="1">Belongs to the bacterial solute-binding protein 8 family.</text>
</comment>
<feature type="domain" description="Fe/B12 periplasmic-binding" evidence="4">
    <location>
        <begin position="171"/>
        <end position="437"/>
    </location>
</feature>
<accession>A0ABW3DD27</accession>
<dbReference type="InterPro" id="IPR002491">
    <property type="entry name" value="ABC_transptr_periplasmic_BD"/>
</dbReference>
<dbReference type="Gene3D" id="3.40.50.1980">
    <property type="entry name" value="Nitrogenase molybdenum iron protein domain"/>
    <property type="match status" value="2"/>
</dbReference>
<dbReference type="RefSeq" id="WP_379290398.1">
    <property type="nucleotide sequence ID" value="NZ_JBHTIU010000081.1"/>
</dbReference>
<sequence length="443" mass="46930">MFNQRWNTTNGRGASRPGTDWKGTSRAIAERISGEERQATAERASDGAAADVGKGMAGSSGPSQTGFRIGRRVNGRGIAGKAAAAVMLLALLSACGTGGIPGEGQKQEAVQGKNGGDPSNTSAGNGQAPGQEAPITDGAGEGPEAKQANDSFPREVSIGNETVTIEKQPVRIAALSLDTAEMVLELADASRVAVVPRSIEDQALARNTEEGRQVPNKIAGAAALDPEQVLSYEPDLVLLTTIHDGERDADALLKQAGIPLITFQQWNTLEKLQQNLQTIGQAIGQEEKADSIVREMQERIASVEEEAENNKIKPSVLILSPVGPNTGPYLLGQTNISYDLIVKAGGIPAVDILGVNRTTKASMEQVMKADPDMILLIQWDDKGDSELEEMMSQDAFQSLKAVREGQVKKMRASQVTNPNLGVVDSLEEIGEWVREYAAGQEGA</sequence>
<dbReference type="SUPFAM" id="SSF53807">
    <property type="entry name" value="Helical backbone' metal receptor"/>
    <property type="match status" value="1"/>
</dbReference>
<organism evidence="5 6">
    <name type="scientific">Paenibacillus residui</name>
    <dbReference type="NCBI Taxonomy" id="629724"/>
    <lineage>
        <taxon>Bacteria</taxon>
        <taxon>Bacillati</taxon>
        <taxon>Bacillota</taxon>
        <taxon>Bacilli</taxon>
        <taxon>Bacillales</taxon>
        <taxon>Paenibacillaceae</taxon>
        <taxon>Paenibacillus</taxon>
    </lineage>
</organism>